<comment type="caution">
    <text evidence="6">The sequence shown here is derived from an EMBL/GenBank/DDBJ whole genome shotgun (WGS) entry which is preliminary data.</text>
</comment>
<dbReference type="EC" id="3.6.1.27" evidence="1"/>
<evidence type="ECO:0000256" key="4">
    <source>
        <dbReference type="SAM" id="Phobius"/>
    </source>
</evidence>
<dbReference type="Proteomes" id="UP000240728">
    <property type="component" value="Unassembled WGS sequence"/>
</dbReference>
<dbReference type="Pfam" id="PF01569">
    <property type="entry name" value="PAP2"/>
    <property type="match status" value="1"/>
</dbReference>
<evidence type="ECO:0000256" key="1">
    <source>
        <dbReference type="ARBA" id="ARBA00012374"/>
    </source>
</evidence>
<dbReference type="InterPro" id="IPR036938">
    <property type="entry name" value="PAP2/HPO_sf"/>
</dbReference>
<dbReference type="SMART" id="SM00014">
    <property type="entry name" value="acidPPc"/>
    <property type="match status" value="1"/>
</dbReference>
<dbReference type="RefSeq" id="WP_045042042.1">
    <property type="nucleotide sequence ID" value="NZ_JZTB01000003.1"/>
</dbReference>
<feature type="domain" description="Phosphatidic acid phosphatase type 2/haloperoxidase" evidence="5">
    <location>
        <begin position="81"/>
        <end position="229"/>
    </location>
</feature>
<reference evidence="6 7" key="1">
    <citation type="submission" date="2018-01" db="EMBL/GenBank/DDBJ databases">
        <title>Whole genome sequencing of Histamine producing bacteria.</title>
        <authorList>
            <person name="Butler K."/>
        </authorList>
    </citation>
    <scope>NUCLEOTIDE SEQUENCE [LARGE SCALE GENOMIC DNA]</scope>
    <source>
        <strain evidence="6 7">A1-4</strain>
    </source>
</reference>
<proteinExistence type="predicted"/>
<keyword evidence="4" id="KW-0812">Transmembrane</keyword>
<comment type="catalytic activity">
    <reaction evidence="3">
        <text>di-trans,octa-cis-undecaprenyl diphosphate + H2O = di-trans,octa-cis-undecaprenyl phosphate + phosphate + H(+)</text>
        <dbReference type="Rhea" id="RHEA:28094"/>
        <dbReference type="ChEBI" id="CHEBI:15377"/>
        <dbReference type="ChEBI" id="CHEBI:15378"/>
        <dbReference type="ChEBI" id="CHEBI:43474"/>
        <dbReference type="ChEBI" id="CHEBI:58405"/>
        <dbReference type="ChEBI" id="CHEBI:60392"/>
        <dbReference type="EC" id="3.6.1.27"/>
    </reaction>
</comment>
<keyword evidence="4" id="KW-1133">Transmembrane helix</keyword>
<feature type="transmembrane region" description="Helical" evidence="4">
    <location>
        <begin position="214"/>
        <end position="231"/>
    </location>
</feature>
<gene>
    <name evidence="6" type="ORF">C0W53_08695</name>
</gene>
<evidence type="ECO:0000313" key="6">
    <source>
        <dbReference type="EMBL" id="PSX45296.1"/>
    </source>
</evidence>
<feature type="transmembrane region" description="Helical" evidence="4">
    <location>
        <begin position="186"/>
        <end position="208"/>
    </location>
</feature>
<feature type="transmembrane region" description="Helical" evidence="4">
    <location>
        <begin position="159"/>
        <end position="179"/>
    </location>
</feature>
<feature type="transmembrane region" description="Helical" evidence="4">
    <location>
        <begin position="57"/>
        <end position="75"/>
    </location>
</feature>
<dbReference type="EMBL" id="PYOZ01000004">
    <property type="protein sequence ID" value="PSX45296.1"/>
    <property type="molecule type" value="Genomic_DNA"/>
</dbReference>
<dbReference type="Gene3D" id="1.20.144.10">
    <property type="entry name" value="Phosphatidic acid phosphatase type 2/haloperoxidase"/>
    <property type="match status" value="1"/>
</dbReference>
<dbReference type="PANTHER" id="PTHR14969">
    <property type="entry name" value="SPHINGOSINE-1-PHOSPHATE PHOSPHOHYDROLASE"/>
    <property type="match status" value="1"/>
</dbReference>
<accession>A0AAX0YXI1</accession>
<dbReference type="GO" id="GO:0050380">
    <property type="term" value="F:undecaprenyl-diphosphatase activity"/>
    <property type="evidence" value="ECO:0007669"/>
    <property type="project" value="UniProtKB-EC"/>
</dbReference>
<feature type="transmembrane region" description="Helical" evidence="4">
    <location>
        <begin position="82"/>
        <end position="100"/>
    </location>
</feature>
<dbReference type="CDD" id="cd01610">
    <property type="entry name" value="PAP2_like"/>
    <property type="match status" value="1"/>
</dbReference>
<organism evidence="6 7">
    <name type="scientific">Photobacterium kishitanii</name>
    <dbReference type="NCBI Taxonomy" id="318456"/>
    <lineage>
        <taxon>Bacteria</taxon>
        <taxon>Pseudomonadati</taxon>
        <taxon>Pseudomonadota</taxon>
        <taxon>Gammaproteobacteria</taxon>
        <taxon>Vibrionales</taxon>
        <taxon>Vibrionaceae</taxon>
        <taxon>Photobacterium</taxon>
    </lineage>
</organism>
<dbReference type="SUPFAM" id="SSF48317">
    <property type="entry name" value="Acid phosphatase/Vanadium-dependent haloperoxidase"/>
    <property type="match status" value="1"/>
</dbReference>
<evidence type="ECO:0000259" key="5">
    <source>
        <dbReference type="SMART" id="SM00014"/>
    </source>
</evidence>
<keyword evidence="7" id="KW-1185">Reference proteome</keyword>
<evidence type="ECO:0000256" key="2">
    <source>
        <dbReference type="ARBA" id="ARBA00032707"/>
    </source>
</evidence>
<keyword evidence="4" id="KW-0472">Membrane</keyword>
<protein>
    <recommendedName>
        <fullName evidence="1">undecaprenyl-diphosphate phosphatase</fullName>
        <ecNumber evidence="1">3.6.1.27</ecNumber>
    </recommendedName>
    <alternativeName>
        <fullName evidence="2">Undecaprenyl pyrophosphate phosphatase</fullName>
    </alternativeName>
</protein>
<dbReference type="InterPro" id="IPR000326">
    <property type="entry name" value="PAP2/HPO"/>
</dbReference>
<dbReference type="AlphaFoldDB" id="A0AAX0YXI1"/>
<name>A0AAX0YXI1_9GAMM</name>
<evidence type="ECO:0000256" key="3">
    <source>
        <dbReference type="ARBA" id="ARBA00047594"/>
    </source>
</evidence>
<dbReference type="PANTHER" id="PTHR14969:SF54">
    <property type="entry name" value="PHOSPHATIDYLGLYCEROPHOSPHATASE B"/>
    <property type="match status" value="1"/>
</dbReference>
<evidence type="ECO:0000313" key="7">
    <source>
        <dbReference type="Proteomes" id="UP000240728"/>
    </source>
</evidence>
<sequence>MMTFISKKLPNFIALALFALLLFIAIHIFPVPVLTTPVSNAAGISFALLTDSAGSPFFLITAALLCLIPVFLRLPKKTITKVWIQFGILLVLSFATKTILKHETAIPRPYTYELQYLHLVDSPKDFYALDSVAKDNVVKQAEAYVSPWRLRSWEGETNYSFPSGHTIFAAICVLFWGGFFIRRGNYLAAGGLIIWATGVGISRLWLGMHFPSDVMGSILSAAVLYFFIPEWDEHAKKKRNNLTS</sequence>
<dbReference type="GO" id="GO:0005886">
    <property type="term" value="C:plasma membrane"/>
    <property type="evidence" value="ECO:0007669"/>
    <property type="project" value="TreeGrafter"/>
</dbReference>